<keyword evidence="2" id="KW-1185">Reference proteome</keyword>
<protein>
    <submittedName>
        <fullName evidence="1">Glycogen synthase kinase 3</fullName>
        <ecNumber evidence="1">2.7.11.-</ecNumber>
    </submittedName>
</protein>
<name>A0ACC2T9X1_9FUNG</name>
<sequence>MDPNSPEEITVNASDGLTGELFSLSYTKYKAIGNGSFGVVFQGRLKHSGELVAIKKSFKINASRYSINFVL</sequence>
<evidence type="ECO:0000313" key="2">
    <source>
        <dbReference type="Proteomes" id="UP001165960"/>
    </source>
</evidence>
<reference evidence="1" key="1">
    <citation type="submission" date="2022-04" db="EMBL/GenBank/DDBJ databases">
        <title>Genome of the entomopathogenic fungus Entomophthora muscae.</title>
        <authorList>
            <person name="Elya C."/>
            <person name="Lovett B.R."/>
            <person name="Lee E."/>
            <person name="Macias A.M."/>
            <person name="Hajek A.E."/>
            <person name="De Bivort B.L."/>
            <person name="Kasson M.T."/>
            <person name="De Fine Licht H.H."/>
            <person name="Stajich J.E."/>
        </authorList>
    </citation>
    <scope>NUCLEOTIDE SEQUENCE</scope>
    <source>
        <strain evidence="1">Berkeley</strain>
    </source>
</reference>
<evidence type="ECO:0000313" key="1">
    <source>
        <dbReference type="EMBL" id="KAJ9071337.1"/>
    </source>
</evidence>
<keyword evidence="1" id="KW-0418">Kinase</keyword>
<comment type="caution">
    <text evidence="1">The sequence shown here is derived from an EMBL/GenBank/DDBJ whole genome shotgun (WGS) entry which is preliminary data.</text>
</comment>
<organism evidence="1 2">
    <name type="scientific">Entomophthora muscae</name>
    <dbReference type="NCBI Taxonomy" id="34485"/>
    <lineage>
        <taxon>Eukaryota</taxon>
        <taxon>Fungi</taxon>
        <taxon>Fungi incertae sedis</taxon>
        <taxon>Zoopagomycota</taxon>
        <taxon>Entomophthoromycotina</taxon>
        <taxon>Entomophthoromycetes</taxon>
        <taxon>Entomophthorales</taxon>
        <taxon>Entomophthoraceae</taxon>
        <taxon>Entomophthora</taxon>
    </lineage>
</organism>
<accession>A0ACC2T9X1</accession>
<proteinExistence type="predicted"/>
<keyword evidence="1" id="KW-0808">Transferase</keyword>
<dbReference type="EMBL" id="QTSX02003277">
    <property type="protein sequence ID" value="KAJ9071337.1"/>
    <property type="molecule type" value="Genomic_DNA"/>
</dbReference>
<dbReference type="Proteomes" id="UP001165960">
    <property type="component" value="Unassembled WGS sequence"/>
</dbReference>
<gene>
    <name evidence="1" type="primary">gsk3_8</name>
    <name evidence="1" type="ORF">DSO57_1037933</name>
</gene>
<dbReference type="EC" id="2.7.11.-" evidence="1"/>